<dbReference type="InterPro" id="IPR045851">
    <property type="entry name" value="AMP-bd_C_sf"/>
</dbReference>
<feature type="domain" description="AMP-dependent synthetase/ligase" evidence="1">
    <location>
        <begin position="23"/>
        <end position="387"/>
    </location>
</feature>
<organism evidence="3 4">
    <name type="scientific">Salinisphaera aquimarina</name>
    <dbReference type="NCBI Taxonomy" id="2094031"/>
    <lineage>
        <taxon>Bacteria</taxon>
        <taxon>Pseudomonadati</taxon>
        <taxon>Pseudomonadota</taxon>
        <taxon>Gammaproteobacteria</taxon>
        <taxon>Salinisphaerales</taxon>
        <taxon>Salinisphaeraceae</taxon>
        <taxon>Salinisphaera</taxon>
    </lineage>
</organism>
<evidence type="ECO:0000259" key="2">
    <source>
        <dbReference type="Pfam" id="PF13193"/>
    </source>
</evidence>
<dbReference type="PANTHER" id="PTHR43767">
    <property type="entry name" value="LONG-CHAIN-FATTY-ACID--COA LIGASE"/>
    <property type="match status" value="1"/>
</dbReference>
<dbReference type="InterPro" id="IPR025110">
    <property type="entry name" value="AMP-bd_C"/>
</dbReference>
<dbReference type="RefSeq" id="WP_380686599.1">
    <property type="nucleotide sequence ID" value="NZ_JBHRSS010000003.1"/>
</dbReference>
<dbReference type="InterPro" id="IPR020845">
    <property type="entry name" value="AMP-binding_CS"/>
</dbReference>
<dbReference type="PROSITE" id="PS00455">
    <property type="entry name" value="AMP_BINDING"/>
    <property type="match status" value="1"/>
</dbReference>
<dbReference type="Pfam" id="PF13193">
    <property type="entry name" value="AMP-binding_C"/>
    <property type="match status" value="1"/>
</dbReference>
<dbReference type="Gene3D" id="3.40.50.12780">
    <property type="entry name" value="N-terminal domain of ligase-like"/>
    <property type="match status" value="1"/>
</dbReference>
<dbReference type="Proteomes" id="UP001595462">
    <property type="component" value="Unassembled WGS sequence"/>
</dbReference>
<dbReference type="EMBL" id="JBHRSS010000003">
    <property type="protein sequence ID" value="MFC3103000.1"/>
    <property type="molecule type" value="Genomic_DNA"/>
</dbReference>
<dbReference type="Pfam" id="PF00501">
    <property type="entry name" value="AMP-binding"/>
    <property type="match status" value="1"/>
</dbReference>
<evidence type="ECO:0000259" key="1">
    <source>
        <dbReference type="Pfam" id="PF00501"/>
    </source>
</evidence>
<dbReference type="InterPro" id="IPR050237">
    <property type="entry name" value="ATP-dep_AMP-bd_enzyme"/>
</dbReference>
<comment type="caution">
    <text evidence="3">The sequence shown here is derived from an EMBL/GenBank/DDBJ whole genome shotgun (WGS) entry which is preliminary data.</text>
</comment>
<keyword evidence="4" id="KW-1185">Reference proteome</keyword>
<evidence type="ECO:0000313" key="3">
    <source>
        <dbReference type="EMBL" id="MFC3103000.1"/>
    </source>
</evidence>
<name>A0ABV7EME5_9GAMM</name>
<accession>A0ABV7EME5</accession>
<proteinExistence type="predicted"/>
<dbReference type="Gene3D" id="3.30.300.30">
    <property type="match status" value="1"/>
</dbReference>
<gene>
    <name evidence="3" type="ORF">ACFOSU_03765</name>
</gene>
<dbReference type="InterPro" id="IPR000873">
    <property type="entry name" value="AMP-dep_synth/lig_dom"/>
</dbReference>
<dbReference type="SUPFAM" id="SSF56801">
    <property type="entry name" value="Acetyl-CoA synthetase-like"/>
    <property type="match status" value="1"/>
</dbReference>
<evidence type="ECO:0000313" key="4">
    <source>
        <dbReference type="Proteomes" id="UP001595462"/>
    </source>
</evidence>
<protein>
    <submittedName>
        <fullName evidence="3">AMP-binding protein</fullName>
    </submittedName>
</protein>
<sequence>MSGHANDDTAPSLLTLKPLYTNALRKYRERVAVVHDGDTLTYGQLLQASCRVAHALIDAGVTANVRVGLLMSNCLAYAVADQAIIQSGGAKVPLNDMLGEKEIRYIVADSNARVLIVGPAFFDIVARNRGEWPELQTIVGVAPRDECPVGFVCWDDFAEGAADTPPDVLPAPDDLALIAYTGGTTGRPKGVMHTQQGTVLNLWSHVIEMELLDDERLLLSSPLPHSAGFLLLAGLLKGATHFVERGFDPATVVRRIENDRVTLTFMVPTMIYRLIDWIGSQTPDLSSLRTIIYGAAPITVPRLRQGLDLFGPVFMQLYGQSEAVNFITRLRRQDHRPDGDTAHRLASCGQPVAMSEVRIVDAQGDALPAGEIGELTARTPYTMRGYHGLPEKTAETLVHDWLHTGDIAYQDDDGYVYLLDRKNDMIISGGMNVYTKEVEDAIQSCPGVSQVAVVGLPHADWGEAVSAFIVAADGAQLTETQVLDHCRGELSRYKQPKNVQFVDALPVTAYGKLDKKALRLQAAPGENAP</sequence>
<dbReference type="InterPro" id="IPR042099">
    <property type="entry name" value="ANL_N_sf"/>
</dbReference>
<feature type="domain" description="AMP-binding enzyme C-terminal" evidence="2">
    <location>
        <begin position="437"/>
        <end position="512"/>
    </location>
</feature>
<reference evidence="4" key="1">
    <citation type="journal article" date="2019" name="Int. J. Syst. Evol. Microbiol.">
        <title>The Global Catalogue of Microorganisms (GCM) 10K type strain sequencing project: providing services to taxonomists for standard genome sequencing and annotation.</title>
        <authorList>
            <consortium name="The Broad Institute Genomics Platform"/>
            <consortium name="The Broad Institute Genome Sequencing Center for Infectious Disease"/>
            <person name="Wu L."/>
            <person name="Ma J."/>
        </authorList>
    </citation>
    <scope>NUCLEOTIDE SEQUENCE [LARGE SCALE GENOMIC DNA]</scope>
    <source>
        <strain evidence="4">KCTC 52640</strain>
    </source>
</reference>
<dbReference type="PANTHER" id="PTHR43767:SF7">
    <property type="entry name" value="MEDIUM_LONG-CHAIN-FATTY-ACID--COA LIGASE FADD8"/>
    <property type="match status" value="1"/>
</dbReference>